<evidence type="ECO:0000256" key="2">
    <source>
        <dbReference type="ARBA" id="ARBA00008974"/>
    </source>
</evidence>
<keyword evidence="3 7" id="KW-0813">Transport</keyword>
<protein>
    <submittedName>
        <fullName evidence="9">Purine/cytosine permease</fullName>
    </submittedName>
</protein>
<proteinExistence type="inferred from homology"/>
<evidence type="ECO:0000313" key="9">
    <source>
        <dbReference type="EMBL" id="GGJ59909.1"/>
    </source>
</evidence>
<dbReference type="PANTHER" id="PTHR31806:SF1">
    <property type="entry name" value="PURINE-CYTOSINE PERMEASE FCY2-RELATED"/>
    <property type="match status" value="1"/>
</dbReference>
<feature type="transmembrane region" description="Helical" evidence="8">
    <location>
        <begin position="61"/>
        <end position="86"/>
    </location>
</feature>
<evidence type="ECO:0000256" key="8">
    <source>
        <dbReference type="SAM" id="Phobius"/>
    </source>
</evidence>
<keyword evidence="5 8" id="KW-1133">Transmembrane helix</keyword>
<feature type="transmembrane region" description="Helical" evidence="8">
    <location>
        <begin position="34"/>
        <end position="55"/>
    </location>
</feature>
<evidence type="ECO:0000256" key="5">
    <source>
        <dbReference type="ARBA" id="ARBA00022989"/>
    </source>
</evidence>
<dbReference type="EMBL" id="BMQA01000062">
    <property type="protein sequence ID" value="GGJ59909.1"/>
    <property type="molecule type" value="Genomic_DNA"/>
</dbReference>
<organism evidence="9 10">
    <name type="scientific">Streptomyces brasiliensis</name>
    <dbReference type="NCBI Taxonomy" id="1954"/>
    <lineage>
        <taxon>Bacteria</taxon>
        <taxon>Bacillati</taxon>
        <taxon>Actinomycetota</taxon>
        <taxon>Actinomycetes</taxon>
        <taxon>Kitasatosporales</taxon>
        <taxon>Streptomycetaceae</taxon>
        <taxon>Streptomyces</taxon>
    </lineage>
</organism>
<reference evidence="9" key="2">
    <citation type="submission" date="2020-09" db="EMBL/GenBank/DDBJ databases">
        <authorList>
            <person name="Sun Q."/>
            <person name="Ohkuma M."/>
        </authorList>
    </citation>
    <scope>NUCLEOTIDE SEQUENCE</scope>
    <source>
        <strain evidence="9">JCM 3086</strain>
    </source>
</reference>
<dbReference type="GO" id="GO:0005886">
    <property type="term" value="C:plasma membrane"/>
    <property type="evidence" value="ECO:0007669"/>
    <property type="project" value="TreeGrafter"/>
</dbReference>
<name>A0A917P3I7_9ACTN</name>
<gene>
    <name evidence="9" type="ORF">GCM10010121_083170</name>
</gene>
<accession>A0A917P3I7</accession>
<comment type="similarity">
    <text evidence="2 7">Belongs to the purine-cytosine permease (2.A.39) family.</text>
</comment>
<dbReference type="PANTHER" id="PTHR31806">
    <property type="entry name" value="PURINE-CYTOSINE PERMEASE FCY2-RELATED"/>
    <property type="match status" value="1"/>
</dbReference>
<comment type="caution">
    <text evidence="9">The sequence shown here is derived from an EMBL/GenBank/DDBJ whole genome shotgun (WGS) entry which is preliminary data.</text>
</comment>
<feature type="transmembrane region" description="Helical" evidence="8">
    <location>
        <begin position="98"/>
        <end position="127"/>
    </location>
</feature>
<feature type="transmembrane region" description="Helical" evidence="8">
    <location>
        <begin position="447"/>
        <end position="467"/>
    </location>
</feature>
<dbReference type="AlphaFoldDB" id="A0A917P3I7"/>
<sequence>MPQDQLNKSANSGIDHHGVEYVPDDARSVRPRDVMATMIGANLLFGVIAIGWLPVTFGLDWWGSFSSILVGVGVGSLLLAPIAAIGPRTGTNAPVGSGAFFGVIGRIVGTLVALCIAVGFYALAVWSGGEVIVHGLHALFGLPNNKGVLAVSYVLMAAVATWAAVWGYGMIARLNKWLIPTAGLLIVIGFFVYAHDFHTAALSKDYLLGGFWPTWSLATSISTATAVGYAPYMNDGTRLISRRYSGRSVGGFSALGVFIGLMLPLTFGAYTSYAIHSLDVDYVEGLIRVSPTWFVVPIVLIGFFGGLGQSAVCLYGSGLDLSSIVRRLPRVLITFVVSGVGLVFIFLGTLVWDIEHSVSAFLTVLCIVAAAWMGTVLAGHFLVRGEYNTADLQVFNEGRSGGQYWYWRGWNLRGIAAFIIASFVGLMQANSSIYVGPWSNVANGVDISWASALVIGAVVYGLLTVLVPGKAHVAPAAEIDNTVTIG</sequence>
<feature type="transmembrane region" description="Helical" evidence="8">
    <location>
        <begin position="415"/>
        <end position="435"/>
    </location>
</feature>
<dbReference type="RefSeq" id="WP_189316519.1">
    <property type="nucleotide sequence ID" value="NZ_BMQA01000062.1"/>
</dbReference>
<dbReference type="InterPro" id="IPR001248">
    <property type="entry name" value="Pur-cyt_permease"/>
</dbReference>
<feature type="transmembrane region" description="Helical" evidence="8">
    <location>
        <begin position="331"/>
        <end position="352"/>
    </location>
</feature>
<feature type="transmembrane region" description="Helical" evidence="8">
    <location>
        <begin position="177"/>
        <end position="194"/>
    </location>
</feature>
<evidence type="ECO:0000256" key="6">
    <source>
        <dbReference type="ARBA" id="ARBA00023136"/>
    </source>
</evidence>
<dbReference type="Gene3D" id="1.10.4160.10">
    <property type="entry name" value="Hydantoin permease"/>
    <property type="match status" value="1"/>
</dbReference>
<feature type="transmembrane region" description="Helical" evidence="8">
    <location>
        <begin position="214"/>
        <end position="232"/>
    </location>
</feature>
<evidence type="ECO:0000256" key="4">
    <source>
        <dbReference type="ARBA" id="ARBA00022692"/>
    </source>
</evidence>
<evidence type="ECO:0000256" key="7">
    <source>
        <dbReference type="PIRNR" id="PIRNR002744"/>
    </source>
</evidence>
<keyword evidence="4 8" id="KW-0812">Transmembrane</keyword>
<feature type="transmembrane region" description="Helical" evidence="8">
    <location>
        <begin position="293"/>
        <end position="319"/>
    </location>
</feature>
<feature type="transmembrane region" description="Helical" evidence="8">
    <location>
        <begin position="252"/>
        <end position="273"/>
    </location>
</feature>
<dbReference type="Pfam" id="PF02133">
    <property type="entry name" value="Transp_cyt_pur"/>
    <property type="match status" value="1"/>
</dbReference>
<evidence type="ECO:0000313" key="10">
    <source>
        <dbReference type="Proteomes" id="UP000657574"/>
    </source>
</evidence>
<dbReference type="Proteomes" id="UP000657574">
    <property type="component" value="Unassembled WGS sequence"/>
</dbReference>
<feature type="transmembrane region" description="Helical" evidence="8">
    <location>
        <begin position="147"/>
        <end position="165"/>
    </location>
</feature>
<evidence type="ECO:0000256" key="3">
    <source>
        <dbReference type="ARBA" id="ARBA00022448"/>
    </source>
</evidence>
<dbReference type="PIRSF" id="PIRSF002744">
    <property type="entry name" value="Pur-cyt_permease"/>
    <property type="match status" value="1"/>
</dbReference>
<dbReference type="GO" id="GO:0022857">
    <property type="term" value="F:transmembrane transporter activity"/>
    <property type="evidence" value="ECO:0007669"/>
    <property type="project" value="InterPro"/>
</dbReference>
<evidence type="ECO:0000256" key="1">
    <source>
        <dbReference type="ARBA" id="ARBA00004141"/>
    </source>
</evidence>
<feature type="transmembrane region" description="Helical" evidence="8">
    <location>
        <begin position="358"/>
        <end position="383"/>
    </location>
</feature>
<reference evidence="9" key="1">
    <citation type="journal article" date="2014" name="Int. J. Syst. Evol. Microbiol.">
        <title>Complete genome sequence of Corynebacterium casei LMG S-19264T (=DSM 44701T), isolated from a smear-ripened cheese.</title>
        <authorList>
            <consortium name="US DOE Joint Genome Institute (JGI-PGF)"/>
            <person name="Walter F."/>
            <person name="Albersmeier A."/>
            <person name="Kalinowski J."/>
            <person name="Ruckert C."/>
        </authorList>
    </citation>
    <scope>NUCLEOTIDE SEQUENCE</scope>
    <source>
        <strain evidence="9">JCM 3086</strain>
    </source>
</reference>
<keyword evidence="10" id="KW-1185">Reference proteome</keyword>
<keyword evidence="6 7" id="KW-0472">Membrane</keyword>
<comment type="subcellular location">
    <subcellularLocation>
        <location evidence="1">Membrane</location>
        <topology evidence="1">Multi-pass membrane protein</topology>
    </subcellularLocation>
</comment>
<dbReference type="InterPro" id="IPR026030">
    <property type="entry name" value="Pur-cyt_permease_Fcy2/21/22"/>
</dbReference>